<dbReference type="KEGG" id="vg:26622865"/>
<gene>
    <name evidence="2" type="ORF">Pm5461_066</name>
</gene>
<accession>A0A0G2SS45</accession>
<dbReference type="InterPro" id="IPR036249">
    <property type="entry name" value="Thioredoxin-like_sf"/>
</dbReference>
<proteinExistence type="predicted"/>
<dbReference type="Pfam" id="PF00462">
    <property type="entry name" value="Glutaredoxin"/>
    <property type="match status" value="1"/>
</dbReference>
<dbReference type="Proteomes" id="UP000202749">
    <property type="component" value="Segment"/>
</dbReference>
<evidence type="ECO:0000313" key="2">
    <source>
        <dbReference type="EMBL" id="AKA61928.1"/>
    </source>
</evidence>
<protein>
    <submittedName>
        <fullName evidence="2">Thioredoxin</fullName>
    </submittedName>
</protein>
<keyword evidence="3" id="KW-1185">Reference proteome</keyword>
<dbReference type="EMBL" id="KP890823">
    <property type="protein sequence ID" value="AKA61928.1"/>
    <property type="molecule type" value="Genomic_DNA"/>
</dbReference>
<evidence type="ECO:0000259" key="1">
    <source>
        <dbReference type="Pfam" id="PF00462"/>
    </source>
</evidence>
<dbReference type="RefSeq" id="YP_009195484.1">
    <property type="nucleotide sequence ID" value="NC_028762.1"/>
</dbReference>
<dbReference type="Gene3D" id="3.40.30.10">
    <property type="entry name" value="Glutaredoxin"/>
    <property type="match status" value="1"/>
</dbReference>
<feature type="domain" description="Glutaredoxin" evidence="1">
    <location>
        <begin position="8"/>
        <end position="76"/>
    </location>
</feature>
<dbReference type="OrthoDB" id="25064at10239"/>
<evidence type="ECO:0000313" key="3">
    <source>
        <dbReference type="Proteomes" id="UP000202749"/>
    </source>
</evidence>
<dbReference type="GeneID" id="26622865"/>
<dbReference type="SUPFAM" id="SSF52833">
    <property type="entry name" value="Thioredoxin-like"/>
    <property type="match status" value="1"/>
</dbReference>
<dbReference type="InterPro" id="IPR002109">
    <property type="entry name" value="Glutaredoxin"/>
</dbReference>
<dbReference type="PROSITE" id="PS51354">
    <property type="entry name" value="GLUTAREDOXIN_2"/>
    <property type="match status" value="1"/>
</dbReference>
<sequence>MKVEIYGFDPKHFKCVPCINAKRLADIKKLDYTFIPVSEDEGPVLNKKIIDQLVKRLNRRSEVGLTMPQIFIDDVSIGGFDKFKEYINER</sequence>
<organism evidence="2 3">
    <name type="scientific">Proteus phage vB_PmiM_Pm5461</name>
    <dbReference type="NCBI Taxonomy" id="1636250"/>
    <lineage>
        <taxon>Viruses</taxon>
        <taxon>Duplodnaviria</taxon>
        <taxon>Heunggongvirae</taxon>
        <taxon>Uroviricota</taxon>
        <taxon>Caudoviricetes</taxon>
        <taxon>Pantevenvirales</taxon>
        <taxon>Straboviridae</taxon>
        <taxon>Bragavirus</taxon>
        <taxon>Bragavirus pm5461</taxon>
    </lineage>
</organism>
<reference evidence="2 3" key="1">
    <citation type="submission" date="2015-03" db="EMBL/GenBank/DDBJ databases">
        <authorList>
            <person name="Melo L.D.R."/>
            <person name="Veiga P."/>
            <person name="Cerca N."/>
            <person name="Kropinski A.M."/>
            <person name="Azeredo J."/>
            <person name="Almeida C."/>
            <person name="Sillankorva S."/>
        </authorList>
    </citation>
    <scope>NUCLEOTIDE SEQUENCE [LARGE SCALE GENOMIC DNA]</scope>
</reference>
<name>A0A0G2SS45_9CAUD</name>